<reference evidence="6 7" key="1">
    <citation type="submission" date="2024-06" db="EMBL/GenBank/DDBJ databases">
        <title>A chromosome-level genome assembly of beet webworm, Loxostege sticticalis.</title>
        <authorList>
            <person name="Zhang Y."/>
        </authorList>
    </citation>
    <scope>NUCLEOTIDE SEQUENCE [LARGE SCALE GENOMIC DNA]</scope>
    <source>
        <strain evidence="6">AQ026</strain>
        <tissue evidence="6">Whole body</tissue>
    </source>
</reference>
<dbReference type="SMART" id="SM00028">
    <property type="entry name" value="TPR"/>
    <property type="match status" value="6"/>
</dbReference>
<sequence length="521" mass="56257">MLEFPRGSRNWLLHARYVRGEHSLCMELADDLQKSSDNKHRYAHFVKGSVLADAGRYQEALERFHSCVRLQPRDPEPLKQVAKCLFRQGRYQLSLEAYLEADKLTKHPDSEIYCALAECAWSLGEIERGIEWARAGMQAGGGERAGALSARLLLAAGDVAGALSAYDEALSNHACGADTLAAAGALRLRAGDPRRAFQLLGAALAQQPTQHAAALALAAMMLQHRDLDAALARLKAALTAHPTCVAAHTNLGLALLAKKKYVAALTCLQRAAWAAPLSSRAAHDLGLALLVCRRPASAFCRLAAAAAMRPSQPYTVLLIGVALERLGDSRADAAYARATALAPEDPLVRLNLAGRHARAGRLVEAVEEADATAKLLQIMEKPDPQLASSLATLLALLREAGVELSQLPADIPMADVAVPDVDEVVTPDEEHLAADENKTIERSASLIVLPPLVLGYDDLYDDDAPKPNDHSSRDPKLNQEDSSSEEESETNARRKGRIGKPVFPKISVSLNSYPLKHQKRN</sequence>
<evidence type="ECO:0000256" key="2">
    <source>
        <dbReference type="ARBA" id="ARBA00022803"/>
    </source>
</evidence>
<protein>
    <recommendedName>
        <fullName evidence="8">Bardet-Biedl syndrome 4 protein</fullName>
    </recommendedName>
</protein>
<evidence type="ECO:0000313" key="7">
    <source>
        <dbReference type="Proteomes" id="UP001549920"/>
    </source>
</evidence>
<dbReference type="Pfam" id="PF13432">
    <property type="entry name" value="TPR_16"/>
    <property type="match status" value="2"/>
</dbReference>
<dbReference type="Gene3D" id="1.25.40.10">
    <property type="entry name" value="Tetratricopeptide repeat domain"/>
    <property type="match status" value="2"/>
</dbReference>
<name>A0ABR3HI44_LOXSC</name>
<evidence type="ECO:0000256" key="1">
    <source>
        <dbReference type="ARBA" id="ARBA00022737"/>
    </source>
</evidence>
<comment type="caution">
    <text evidence="6">The sequence shown here is derived from an EMBL/GenBank/DDBJ whole genome shotgun (WGS) entry which is preliminary data.</text>
</comment>
<dbReference type="PANTHER" id="PTHR44186">
    <property type="match status" value="1"/>
</dbReference>
<evidence type="ECO:0000256" key="5">
    <source>
        <dbReference type="SAM" id="MobiDB-lite"/>
    </source>
</evidence>
<feature type="compositionally biased region" description="Basic and acidic residues" evidence="5">
    <location>
        <begin position="463"/>
        <end position="479"/>
    </location>
</feature>
<evidence type="ECO:0000256" key="4">
    <source>
        <dbReference type="PROSITE-ProRule" id="PRU00339"/>
    </source>
</evidence>
<feature type="region of interest" description="Disordered" evidence="5">
    <location>
        <begin position="459"/>
        <end position="503"/>
    </location>
</feature>
<comment type="similarity">
    <text evidence="3">Belongs to the BBS4 family.</text>
</comment>
<proteinExistence type="inferred from homology"/>
<evidence type="ECO:0008006" key="8">
    <source>
        <dbReference type="Google" id="ProtNLM"/>
    </source>
</evidence>
<dbReference type="Proteomes" id="UP001549920">
    <property type="component" value="Unassembled WGS sequence"/>
</dbReference>
<keyword evidence="7" id="KW-1185">Reference proteome</keyword>
<dbReference type="PROSITE" id="PS50005">
    <property type="entry name" value="TPR"/>
    <property type="match status" value="1"/>
</dbReference>
<feature type="repeat" description="TPR" evidence="4">
    <location>
        <begin position="41"/>
        <end position="74"/>
    </location>
</feature>
<dbReference type="EMBL" id="JBEUOH010000019">
    <property type="protein sequence ID" value="KAL0870077.1"/>
    <property type="molecule type" value="Genomic_DNA"/>
</dbReference>
<evidence type="ECO:0000313" key="6">
    <source>
        <dbReference type="EMBL" id="KAL0870077.1"/>
    </source>
</evidence>
<keyword evidence="2 4" id="KW-0802">TPR repeat</keyword>
<dbReference type="PANTHER" id="PTHR44186:SF1">
    <property type="entry name" value="BARDET-BIEDL SYNDROME 4 PROTEIN"/>
    <property type="match status" value="1"/>
</dbReference>
<gene>
    <name evidence="6" type="ORF">ABMA27_006238</name>
</gene>
<dbReference type="SUPFAM" id="SSF48452">
    <property type="entry name" value="TPR-like"/>
    <property type="match status" value="2"/>
</dbReference>
<dbReference type="InterPro" id="IPR019734">
    <property type="entry name" value="TPR_rpt"/>
</dbReference>
<accession>A0ABR3HI44</accession>
<organism evidence="6 7">
    <name type="scientific">Loxostege sticticalis</name>
    <name type="common">Beet webworm moth</name>
    <dbReference type="NCBI Taxonomy" id="481309"/>
    <lineage>
        <taxon>Eukaryota</taxon>
        <taxon>Metazoa</taxon>
        <taxon>Ecdysozoa</taxon>
        <taxon>Arthropoda</taxon>
        <taxon>Hexapoda</taxon>
        <taxon>Insecta</taxon>
        <taxon>Pterygota</taxon>
        <taxon>Neoptera</taxon>
        <taxon>Endopterygota</taxon>
        <taxon>Lepidoptera</taxon>
        <taxon>Glossata</taxon>
        <taxon>Ditrysia</taxon>
        <taxon>Pyraloidea</taxon>
        <taxon>Crambidae</taxon>
        <taxon>Pyraustinae</taxon>
        <taxon>Loxostege</taxon>
    </lineage>
</organism>
<dbReference type="InterPro" id="IPR011990">
    <property type="entry name" value="TPR-like_helical_dom_sf"/>
</dbReference>
<keyword evidence="1" id="KW-0677">Repeat</keyword>
<evidence type="ECO:0000256" key="3">
    <source>
        <dbReference type="ARBA" id="ARBA00023778"/>
    </source>
</evidence>